<evidence type="ECO:0000256" key="6">
    <source>
        <dbReference type="ARBA" id="ARBA00022777"/>
    </source>
</evidence>
<keyword evidence="5" id="KW-0547">Nucleotide-binding</keyword>
<accession>A0A671YA77</accession>
<reference evidence="12" key="2">
    <citation type="submission" date="2025-08" db="UniProtKB">
        <authorList>
            <consortium name="Ensembl"/>
        </authorList>
    </citation>
    <scope>IDENTIFICATION</scope>
</reference>
<dbReference type="Gene3D" id="1.10.510.10">
    <property type="entry name" value="Transferase(Phosphotransferase) domain 1"/>
    <property type="match status" value="1"/>
</dbReference>
<evidence type="ECO:0000313" key="12">
    <source>
        <dbReference type="Ensembl" id="ENSSAUP00010058047.1"/>
    </source>
</evidence>
<keyword evidence="10" id="KW-0812">Transmembrane</keyword>
<dbReference type="EC" id="2.7.11.1" evidence="2"/>
<dbReference type="PANTHER" id="PTHR44899">
    <property type="entry name" value="CAMK FAMILY PROTEIN KINASE"/>
    <property type="match status" value="1"/>
</dbReference>
<feature type="transmembrane region" description="Helical" evidence="10">
    <location>
        <begin position="447"/>
        <end position="466"/>
    </location>
</feature>
<name>A0A671YA77_SPAAU</name>
<keyword evidence="7" id="KW-0067">ATP-binding</keyword>
<dbReference type="Proteomes" id="UP000472265">
    <property type="component" value="Chromosome 18"/>
</dbReference>
<dbReference type="Pfam" id="PF00069">
    <property type="entry name" value="Pkinase"/>
    <property type="match status" value="1"/>
</dbReference>
<keyword evidence="10" id="KW-1133">Transmembrane helix</keyword>
<dbReference type="GO" id="GO:0005524">
    <property type="term" value="F:ATP binding"/>
    <property type="evidence" value="ECO:0007669"/>
    <property type="project" value="UniProtKB-KW"/>
</dbReference>
<dbReference type="SUPFAM" id="SSF56112">
    <property type="entry name" value="Protein kinase-like (PK-like)"/>
    <property type="match status" value="1"/>
</dbReference>
<evidence type="ECO:0000256" key="10">
    <source>
        <dbReference type="SAM" id="Phobius"/>
    </source>
</evidence>
<keyword evidence="4" id="KW-0808">Transferase</keyword>
<gene>
    <name evidence="12" type="primary">LOC115568222</name>
</gene>
<evidence type="ECO:0000256" key="1">
    <source>
        <dbReference type="ARBA" id="ARBA00010090"/>
    </source>
</evidence>
<dbReference type="InterPro" id="IPR051131">
    <property type="entry name" value="NEK_Ser/Thr_kinase_NIMA"/>
</dbReference>
<evidence type="ECO:0000256" key="4">
    <source>
        <dbReference type="ARBA" id="ARBA00022679"/>
    </source>
</evidence>
<dbReference type="GO" id="GO:0042157">
    <property type="term" value="P:lipoprotein metabolic process"/>
    <property type="evidence" value="ECO:0007669"/>
    <property type="project" value="InterPro"/>
</dbReference>
<dbReference type="PANTHER" id="PTHR44899:SF3">
    <property type="entry name" value="SERINE_THREONINE-PROTEIN KINASE NEK1"/>
    <property type="match status" value="1"/>
</dbReference>
<dbReference type="RefSeq" id="XP_030251188.1">
    <property type="nucleotide sequence ID" value="XM_030395328.1"/>
</dbReference>
<dbReference type="InParanoid" id="A0A671YA77"/>
<evidence type="ECO:0000313" key="13">
    <source>
        <dbReference type="Proteomes" id="UP000472265"/>
    </source>
</evidence>
<reference evidence="12" key="3">
    <citation type="submission" date="2025-09" db="UniProtKB">
        <authorList>
            <consortium name="Ensembl"/>
        </authorList>
    </citation>
    <scope>IDENTIFICATION</scope>
</reference>
<keyword evidence="10" id="KW-0472">Membrane</keyword>
<evidence type="ECO:0000256" key="7">
    <source>
        <dbReference type="ARBA" id="ARBA00022840"/>
    </source>
</evidence>
<evidence type="ECO:0000259" key="11">
    <source>
        <dbReference type="PROSITE" id="PS50011"/>
    </source>
</evidence>
<proteinExistence type="inferred from homology"/>
<dbReference type="InterPro" id="IPR008405">
    <property type="entry name" value="ApoL"/>
</dbReference>
<evidence type="ECO:0000256" key="9">
    <source>
        <dbReference type="ARBA" id="ARBA00048679"/>
    </source>
</evidence>
<keyword evidence="13" id="KW-1185">Reference proteome</keyword>
<evidence type="ECO:0000256" key="3">
    <source>
        <dbReference type="ARBA" id="ARBA00022527"/>
    </source>
</evidence>
<dbReference type="GO" id="GO:0004674">
    <property type="term" value="F:protein serine/threonine kinase activity"/>
    <property type="evidence" value="ECO:0007669"/>
    <property type="project" value="UniProtKB-KW"/>
</dbReference>
<dbReference type="PROSITE" id="PS50011">
    <property type="entry name" value="PROTEIN_KINASE_DOM"/>
    <property type="match status" value="1"/>
</dbReference>
<dbReference type="GO" id="GO:0008289">
    <property type="term" value="F:lipid binding"/>
    <property type="evidence" value="ECO:0007669"/>
    <property type="project" value="InterPro"/>
</dbReference>
<dbReference type="OMA" id="CIICEMC"/>
<comment type="catalytic activity">
    <reaction evidence="8">
        <text>L-threonyl-[protein] + ATP = O-phospho-L-threonyl-[protein] + ADP + H(+)</text>
        <dbReference type="Rhea" id="RHEA:46608"/>
        <dbReference type="Rhea" id="RHEA-COMP:11060"/>
        <dbReference type="Rhea" id="RHEA-COMP:11605"/>
        <dbReference type="ChEBI" id="CHEBI:15378"/>
        <dbReference type="ChEBI" id="CHEBI:30013"/>
        <dbReference type="ChEBI" id="CHEBI:30616"/>
        <dbReference type="ChEBI" id="CHEBI:61977"/>
        <dbReference type="ChEBI" id="CHEBI:456216"/>
        <dbReference type="EC" id="2.7.11.1"/>
    </reaction>
</comment>
<dbReference type="GeneID" id="115568222"/>
<dbReference type="OrthoDB" id="6363454at2759"/>
<keyword evidence="6" id="KW-0418">Kinase</keyword>
<dbReference type="InterPro" id="IPR011009">
    <property type="entry name" value="Kinase-like_dom_sf"/>
</dbReference>
<dbReference type="Pfam" id="PF05461">
    <property type="entry name" value="ApoL"/>
    <property type="match status" value="1"/>
</dbReference>
<dbReference type="GO" id="GO:0005576">
    <property type="term" value="C:extracellular region"/>
    <property type="evidence" value="ECO:0007669"/>
    <property type="project" value="InterPro"/>
</dbReference>
<dbReference type="AlphaFoldDB" id="A0A671YA77"/>
<comment type="catalytic activity">
    <reaction evidence="9">
        <text>L-seryl-[protein] + ATP = O-phospho-L-seryl-[protein] + ADP + H(+)</text>
        <dbReference type="Rhea" id="RHEA:17989"/>
        <dbReference type="Rhea" id="RHEA-COMP:9863"/>
        <dbReference type="Rhea" id="RHEA-COMP:11604"/>
        <dbReference type="ChEBI" id="CHEBI:15378"/>
        <dbReference type="ChEBI" id="CHEBI:29999"/>
        <dbReference type="ChEBI" id="CHEBI:30616"/>
        <dbReference type="ChEBI" id="CHEBI:83421"/>
        <dbReference type="ChEBI" id="CHEBI:456216"/>
        <dbReference type="EC" id="2.7.11.1"/>
    </reaction>
</comment>
<reference evidence="12" key="1">
    <citation type="submission" date="2021-04" db="EMBL/GenBank/DDBJ databases">
        <authorList>
            <consortium name="Wellcome Sanger Institute Data Sharing"/>
        </authorList>
    </citation>
    <scope>NUCLEOTIDE SEQUENCE [LARGE SCALE GENOMIC DNA]</scope>
</reference>
<dbReference type="Ensembl" id="ENSSAUT00010060941.1">
    <property type="protein sequence ID" value="ENSSAUP00010058047.1"/>
    <property type="gene ID" value="ENSSAUG00010023718.1"/>
</dbReference>
<comment type="similarity">
    <text evidence="1">Belongs to the apolipoprotein L family.</text>
</comment>
<evidence type="ECO:0000256" key="5">
    <source>
        <dbReference type="ARBA" id="ARBA00022741"/>
    </source>
</evidence>
<keyword evidence="3" id="KW-0723">Serine/threonine-protein kinase</keyword>
<sequence>MGQKQSTLKKSGYKIEKESESHAVVTKDGEKFFIRKIQISTNAELITQLETLKTTSHPHVMSIENSFKDEDQNIYYLVTEYCQGGSLAEKIKLKRGPEQEFEVLSWIVEICMALRFLHEKDLLHKNLMPQNIFFTEFGTLCLSGFGETQANDTNASTAGDEAISYLAPEVFTQATYETKSDIWSVGCILYELCTQQLAFSADTTVNLIPKIICGPYPSLEGQWSPEFCDLLSDIWTSDPDSRPAACEILGHPITLRCLYKKSKTTVDHLQTQLGKLTSVADSLERVHQGATIGSLTGGVIGAMGGITSLVGLALAPFTLGASLVVTGVGVGVGVAGGLTAGASNITNMVNQSSDRKAVEGIIKEFDEKISAVPLWLQEISSSLQTIGRCNEGDIPDDEKSNQANWARFGTRVGRGLGGITELFRLVRVANIGKIAAQASRAVRVAEVATGVLSGLFVAADIFFIALDAKEIHHIRQTQEDGTTSSEIMTFVQSIRRAATELQDVLDEFKVVISDVPFLEDERELEWEHME</sequence>
<evidence type="ECO:0000256" key="2">
    <source>
        <dbReference type="ARBA" id="ARBA00012513"/>
    </source>
</evidence>
<dbReference type="InterPro" id="IPR000719">
    <property type="entry name" value="Prot_kinase_dom"/>
</dbReference>
<dbReference type="GO" id="GO:0006869">
    <property type="term" value="P:lipid transport"/>
    <property type="evidence" value="ECO:0007669"/>
    <property type="project" value="InterPro"/>
</dbReference>
<feature type="domain" description="Protein kinase" evidence="11">
    <location>
        <begin position="1"/>
        <end position="254"/>
    </location>
</feature>
<protein>
    <recommendedName>
        <fullName evidence="2">non-specific serine/threonine protein kinase</fullName>
        <ecNumber evidence="2">2.7.11.1</ecNumber>
    </recommendedName>
</protein>
<organism evidence="12 13">
    <name type="scientific">Sparus aurata</name>
    <name type="common">Gilthead sea bream</name>
    <dbReference type="NCBI Taxonomy" id="8175"/>
    <lineage>
        <taxon>Eukaryota</taxon>
        <taxon>Metazoa</taxon>
        <taxon>Chordata</taxon>
        <taxon>Craniata</taxon>
        <taxon>Vertebrata</taxon>
        <taxon>Euteleostomi</taxon>
        <taxon>Actinopterygii</taxon>
        <taxon>Neopterygii</taxon>
        <taxon>Teleostei</taxon>
        <taxon>Neoteleostei</taxon>
        <taxon>Acanthomorphata</taxon>
        <taxon>Eupercaria</taxon>
        <taxon>Spariformes</taxon>
        <taxon>Sparidae</taxon>
        <taxon>Sparus</taxon>
    </lineage>
</organism>
<evidence type="ECO:0000256" key="8">
    <source>
        <dbReference type="ARBA" id="ARBA00047899"/>
    </source>
</evidence>